<organism evidence="1 2">
    <name type="scientific">Mycena chlorophos</name>
    <name type="common">Agaric fungus</name>
    <name type="synonym">Agaricus chlorophos</name>
    <dbReference type="NCBI Taxonomy" id="658473"/>
    <lineage>
        <taxon>Eukaryota</taxon>
        <taxon>Fungi</taxon>
        <taxon>Dikarya</taxon>
        <taxon>Basidiomycota</taxon>
        <taxon>Agaricomycotina</taxon>
        <taxon>Agaricomycetes</taxon>
        <taxon>Agaricomycetidae</taxon>
        <taxon>Agaricales</taxon>
        <taxon>Marasmiineae</taxon>
        <taxon>Mycenaceae</taxon>
        <taxon>Mycena</taxon>
    </lineage>
</organism>
<sequence>MSESAVSSYAPETRCLGTLLSLPGGKRTAAEDPDVGLVSLDVVKECREKCRAASTKEAPAYCRNGRCLLHRRVARRRSKGLLRQHVCRSGVAPLLNHQETTIPAKYALEDVSITSQCLGYATKPHTDPQNIRQSSLSPHSRRCLHVDAAAACCEDRILRVRTIYFVTPRDAPHMNASVVLLPMIEIASRADHSVQPAPSFRAQESYRRCRNPAMNVSYDARTGFEARIGGAGTPEDDDQATPWRRPVRFRVTSVRTPLSAAAIPSSENCRILYYPRGNDHGSALERPLWPTASLATLPAAGYAHVSLLEQHLPAQACPSHALVTRWGSSRRRAPYDAQNDIVSHTVVFVSSILHRLWPYPSDTRFPYGGPSHGSLCGRSL</sequence>
<dbReference type="EMBL" id="DF841952">
    <property type="protein sequence ID" value="GAT45903.1"/>
    <property type="molecule type" value="Genomic_DNA"/>
</dbReference>
<evidence type="ECO:0000313" key="1">
    <source>
        <dbReference type="EMBL" id="GAT45903.1"/>
    </source>
</evidence>
<keyword evidence="2" id="KW-1185">Reference proteome</keyword>
<proteinExistence type="predicted"/>
<name>A0ABQ0L4B5_MYCCL</name>
<gene>
    <name evidence="1" type="ORF">MCHLO_03454</name>
</gene>
<accession>A0ABQ0L4B5</accession>
<evidence type="ECO:0000313" key="2">
    <source>
        <dbReference type="Proteomes" id="UP000815677"/>
    </source>
</evidence>
<dbReference type="Proteomes" id="UP000815677">
    <property type="component" value="Unassembled WGS sequence"/>
</dbReference>
<reference evidence="1" key="1">
    <citation type="submission" date="2014-09" db="EMBL/GenBank/DDBJ databases">
        <title>Genome sequence of the luminous mushroom Mycena chlorophos for searching fungal bioluminescence genes.</title>
        <authorList>
            <person name="Tanaka Y."/>
            <person name="Kasuga D."/>
            <person name="Oba Y."/>
            <person name="Hase S."/>
            <person name="Sato K."/>
            <person name="Oba Y."/>
            <person name="Sakakibara Y."/>
        </authorList>
    </citation>
    <scope>NUCLEOTIDE SEQUENCE</scope>
</reference>
<protein>
    <recommendedName>
        <fullName evidence="3">Apple domain-containing protein</fullName>
    </recommendedName>
</protein>
<evidence type="ECO:0008006" key="3">
    <source>
        <dbReference type="Google" id="ProtNLM"/>
    </source>
</evidence>